<evidence type="ECO:0000256" key="1">
    <source>
        <dbReference type="SAM" id="Phobius"/>
    </source>
</evidence>
<keyword evidence="1" id="KW-0472">Membrane</keyword>
<protein>
    <submittedName>
        <fullName evidence="2">Uncharacterized protein</fullName>
    </submittedName>
</protein>
<accession>A0A239GPG9</accession>
<dbReference type="Proteomes" id="UP000198393">
    <property type="component" value="Unassembled WGS sequence"/>
</dbReference>
<dbReference type="EMBL" id="FZPD01000002">
    <property type="protein sequence ID" value="SNS70881.1"/>
    <property type="molecule type" value="Genomic_DNA"/>
</dbReference>
<sequence length="152" mass="17242">MKRTKSGSPIRFAAMIKATKVLNSLSILFFMAILLLVYAYLPIMVDLNVEGLKDFHKQTFFYYIVGGFVVVNVILKLITSLGAKHLPKEPQAWLSAIIFVINFNITLIVGFIGVWNNPAHIEPESFAYLNYMGPVLIVIWVVGLIFLFFKKK</sequence>
<organism evidence="2 3">
    <name type="scientific">Ekhidna lutea</name>
    <dbReference type="NCBI Taxonomy" id="447679"/>
    <lineage>
        <taxon>Bacteria</taxon>
        <taxon>Pseudomonadati</taxon>
        <taxon>Bacteroidota</taxon>
        <taxon>Cytophagia</taxon>
        <taxon>Cytophagales</taxon>
        <taxon>Reichenbachiellaceae</taxon>
        <taxon>Ekhidna</taxon>
    </lineage>
</organism>
<feature type="transmembrane region" description="Helical" evidence="1">
    <location>
        <begin position="127"/>
        <end position="149"/>
    </location>
</feature>
<reference evidence="2 3" key="1">
    <citation type="submission" date="2017-06" db="EMBL/GenBank/DDBJ databases">
        <authorList>
            <person name="Kim H.J."/>
            <person name="Triplett B.A."/>
        </authorList>
    </citation>
    <scope>NUCLEOTIDE SEQUENCE [LARGE SCALE GENOMIC DNA]</scope>
    <source>
        <strain evidence="2 3">DSM 19307</strain>
    </source>
</reference>
<name>A0A239GPG9_EKHLU</name>
<feature type="transmembrane region" description="Helical" evidence="1">
    <location>
        <begin position="93"/>
        <end position="115"/>
    </location>
</feature>
<keyword evidence="1" id="KW-0812">Transmembrane</keyword>
<keyword evidence="3" id="KW-1185">Reference proteome</keyword>
<keyword evidence="1" id="KW-1133">Transmembrane helix</keyword>
<feature type="transmembrane region" description="Helical" evidence="1">
    <location>
        <begin position="60"/>
        <end position="81"/>
    </location>
</feature>
<evidence type="ECO:0000313" key="3">
    <source>
        <dbReference type="Proteomes" id="UP000198393"/>
    </source>
</evidence>
<proteinExistence type="predicted"/>
<dbReference type="AlphaFoldDB" id="A0A239GPG9"/>
<gene>
    <name evidence="2" type="ORF">SAMN05421640_0942</name>
</gene>
<evidence type="ECO:0000313" key="2">
    <source>
        <dbReference type="EMBL" id="SNS70881.1"/>
    </source>
</evidence>
<feature type="transmembrane region" description="Helical" evidence="1">
    <location>
        <begin position="21"/>
        <end position="40"/>
    </location>
</feature>
<dbReference type="OrthoDB" id="838071at2"/>